<sequence length="465" mass="51001">MTVTLLTDFSDRLSPMVVKELRQGLRTRLFGGVMLVLHALLVLITLMGGTSADSGEVHGMVDGLLALTLYIVFPLSGFSALAGEIKGNTMDMLVLTRLSAGRIVLGKWASIVFQSLLVTVSVMPYVVARYVYGGSDLLADVLGLGFQWLVSAVLTAGIVALSTQKQFWLRSLLITFPLFMVALSSVSWVFVNTFKRAALAGGSTSLGIYAYLSLLVGCVWLIFALLSFGASRIAPASSLLPVWKRSVNFMALFVLVGLTWLGSGSASVIPVVLLVQIVACLDALTDDVRNLPSIYLPFYRRSWLGRLGALFLAPGWMHGFLYSLLFTGTSALLVFQMSGPHEVSYVWLMGCGLWISSFFGQILAFRRKGEYLSATFAGMCLLGFLTMMNFLLQASTRKEELKWLRTLLPLNTWSMMNESQTGLLNPFEIGLVVNAVWPLLLALLAMRAFRQTRSARLEARQLAQL</sequence>
<feature type="transmembrane region" description="Helical" evidence="1">
    <location>
        <begin position="208"/>
        <end position="230"/>
    </location>
</feature>
<dbReference type="RefSeq" id="WP_184204420.1">
    <property type="nucleotide sequence ID" value="NZ_JACHIF010000001.1"/>
</dbReference>
<feature type="transmembrane region" description="Helical" evidence="1">
    <location>
        <begin position="423"/>
        <end position="446"/>
    </location>
</feature>
<dbReference type="Proteomes" id="UP000534294">
    <property type="component" value="Unassembled WGS sequence"/>
</dbReference>
<dbReference type="AlphaFoldDB" id="A0A7W7YHI7"/>
<feature type="transmembrane region" description="Helical" evidence="1">
    <location>
        <begin position="242"/>
        <end position="261"/>
    </location>
</feature>
<organism evidence="2 3">
    <name type="scientific">Prosthecobacter dejongeii</name>
    <dbReference type="NCBI Taxonomy" id="48465"/>
    <lineage>
        <taxon>Bacteria</taxon>
        <taxon>Pseudomonadati</taxon>
        <taxon>Verrucomicrobiota</taxon>
        <taxon>Verrucomicrobiia</taxon>
        <taxon>Verrucomicrobiales</taxon>
        <taxon>Verrucomicrobiaceae</taxon>
        <taxon>Prosthecobacter</taxon>
    </lineage>
</organism>
<evidence type="ECO:0000256" key="1">
    <source>
        <dbReference type="SAM" id="Phobius"/>
    </source>
</evidence>
<feature type="transmembrane region" description="Helical" evidence="1">
    <location>
        <begin position="304"/>
        <end position="325"/>
    </location>
</feature>
<dbReference type="EMBL" id="JACHIF010000001">
    <property type="protein sequence ID" value="MBB5035970.1"/>
    <property type="molecule type" value="Genomic_DNA"/>
</dbReference>
<accession>A0A7W7YHI7</accession>
<proteinExistence type="predicted"/>
<protein>
    <recommendedName>
        <fullName evidence="4">ABC-2 family transporter protein</fullName>
    </recommendedName>
</protein>
<feature type="transmembrane region" description="Helical" evidence="1">
    <location>
        <begin position="371"/>
        <end position="392"/>
    </location>
</feature>
<name>A0A7W7YHI7_9BACT</name>
<feature type="transmembrane region" description="Helical" evidence="1">
    <location>
        <begin position="345"/>
        <end position="364"/>
    </location>
</feature>
<keyword evidence="1" id="KW-1133">Transmembrane helix</keyword>
<evidence type="ECO:0000313" key="3">
    <source>
        <dbReference type="Proteomes" id="UP000534294"/>
    </source>
</evidence>
<feature type="transmembrane region" description="Helical" evidence="1">
    <location>
        <begin position="267"/>
        <end position="284"/>
    </location>
</feature>
<feature type="transmembrane region" description="Helical" evidence="1">
    <location>
        <begin position="64"/>
        <end position="83"/>
    </location>
</feature>
<keyword evidence="1" id="KW-0472">Membrane</keyword>
<evidence type="ECO:0000313" key="2">
    <source>
        <dbReference type="EMBL" id="MBB5035970.1"/>
    </source>
</evidence>
<comment type="caution">
    <text evidence="2">The sequence shown here is derived from an EMBL/GenBank/DDBJ whole genome shotgun (WGS) entry which is preliminary data.</text>
</comment>
<keyword evidence="1" id="KW-0812">Transmembrane</keyword>
<gene>
    <name evidence="2" type="ORF">HNQ64_000204</name>
</gene>
<feature type="transmembrane region" description="Helical" evidence="1">
    <location>
        <begin position="167"/>
        <end position="188"/>
    </location>
</feature>
<feature type="transmembrane region" description="Helical" evidence="1">
    <location>
        <begin position="29"/>
        <end position="52"/>
    </location>
</feature>
<evidence type="ECO:0008006" key="4">
    <source>
        <dbReference type="Google" id="ProtNLM"/>
    </source>
</evidence>
<reference evidence="2 3" key="1">
    <citation type="submission" date="2020-08" db="EMBL/GenBank/DDBJ databases">
        <title>Genomic Encyclopedia of Type Strains, Phase IV (KMG-IV): sequencing the most valuable type-strain genomes for metagenomic binning, comparative biology and taxonomic classification.</title>
        <authorList>
            <person name="Goeker M."/>
        </authorList>
    </citation>
    <scope>NUCLEOTIDE SEQUENCE [LARGE SCALE GENOMIC DNA]</scope>
    <source>
        <strain evidence="2 3">DSM 12251</strain>
    </source>
</reference>
<feature type="transmembrane region" description="Helical" evidence="1">
    <location>
        <begin position="137"/>
        <end position="160"/>
    </location>
</feature>
<feature type="transmembrane region" description="Helical" evidence="1">
    <location>
        <begin position="104"/>
        <end position="125"/>
    </location>
</feature>
<keyword evidence="3" id="KW-1185">Reference proteome</keyword>